<reference evidence="6" key="1">
    <citation type="submission" date="2023-08" db="EMBL/GenBank/DDBJ databases">
        <title>Rhodospirillaceae gen. nov., a novel taxon isolated from the Yangtze River Yuezi River estuary sludge.</title>
        <authorList>
            <person name="Ruan L."/>
        </authorList>
    </citation>
    <scope>NUCLEOTIDE SEQUENCE [LARGE SCALE GENOMIC DNA]</scope>
    <source>
        <strain evidence="6">R-7</strain>
    </source>
</reference>
<accession>A0ABU0YFC1</accession>
<dbReference type="SMART" id="SM00354">
    <property type="entry name" value="HTH_LACI"/>
    <property type="match status" value="1"/>
</dbReference>
<feature type="domain" description="HTH lacI-type" evidence="4">
    <location>
        <begin position="2"/>
        <end position="56"/>
    </location>
</feature>
<dbReference type="SUPFAM" id="SSF47413">
    <property type="entry name" value="lambda repressor-like DNA-binding domains"/>
    <property type="match status" value="1"/>
</dbReference>
<keyword evidence="6" id="KW-1185">Reference proteome</keyword>
<dbReference type="CDD" id="cd06267">
    <property type="entry name" value="PBP1_LacI_sugar_binding-like"/>
    <property type="match status" value="1"/>
</dbReference>
<comment type="caution">
    <text evidence="5">The sequence shown here is derived from an EMBL/GenBank/DDBJ whole genome shotgun (WGS) entry which is preliminary data.</text>
</comment>
<keyword evidence="2 5" id="KW-0238">DNA-binding</keyword>
<dbReference type="CDD" id="cd01392">
    <property type="entry name" value="HTH_LacI"/>
    <property type="match status" value="1"/>
</dbReference>
<dbReference type="Proteomes" id="UP001230156">
    <property type="component" value="Unassembled WGS sequence"/>
</dbReference>
<dbReference type="Gene3D" id="3.40.50.2300">
    <property type="match status" value="4"/>
</dbReference>
<sequence>MTTLMDVAERAGVSKSTVSNVIRGTTMVAEETRLRVQRAIAETGYHPNAIARSLKARTSSAIGIVVPDLTNPFYAQLAVGVERAANALGYAVLTANTECLPETEEQAARAWIERRVDGVIIGGMALASTLPKILLDRDIPVILASLGEFDDPRLGVLDHDDAAAMEAIVAHLYGLGHRRLAFVSDHLREHAGERRYLGFKAALKKRRLVPIAIDDGATAVVAHNDMQAIATIDRLERRGLKVPDDVSVVGFDDIPLASHSRVQLTTVRSDAVEMSRRAVDLVIKAARANRTVSHREFLDVQLIVRATTARPRK</sequence>
<dbReference type="Pfam" id="PF13377">
    <property type="entry name" value="Peripla_BP_3"/>
    <property type="match status" value="1"/>
</dbReference>
<dbReference type="PANTHER" id="PTHR30146:SF109">
    <property type="entry name" value="HTH-TYPE TRANSCRIPTIONAL REGULATOR GALS"/>
    <property type="match status" value="1"/>
</dbReference>
<dbReference type="PROSITE" id="PS00356">
    <property type="entry name" value="HTH_LACI_1"/>
    <property type="match status" value="1"/>
</dbReference>
<dbReference type="InterPro" id="IPR000843">
    <property type="entry name" value="HTH_LacI"/>
</dbReference>
<evidence type="ECO:0000313" key="5">
    <source>
        <dbReference type="EMBL" id="MDQ7246410.1"/>
    </source>
</evidence>
<dbReference type="EMBL" id="JAUYVI010000001">
    <property type="protein sequence ID" value="MDQ7246410.1"/>
    <property type="molecule type" value="Genomic_DNA"/>
</dbReference>
<keyword evidence="3" id="KW-0804">Transcription</keyword>
<evidence type="ECO:0000256" key="3">
    <source>
        <dbReference type="ARBA" id="ARBA00023163"/>
    </source>
</evidence>
<proteinExistence type="predicted"/>
<dbReference type="GO" id="GO:0003677">
    <property type="term" value="F:DNA binding"/>
    <property type="evidence" value="ECO:0007669"/>
    <property type="project" value="UniProtKB-KW"/>
</dbReference>
<organism evidence="5 6">
    <name type="scientific">Dongia sedimenti</name>
    <dbReference type="NCBI Taxonomy" id="3064282"/>
    <lineage>
        <taxon>Bacteria</taxon>
        <taxon>Pseudomonadati</taxon>
        <taxon>Pseudomonadota</taxon>
        <taxon>Alphaproteobacteria</taxon>
        <taxon>Rhodospirillales</taxon>
        <taxon>Dongiaceae</taxon>
        <taxon>Dongia</taxon>
    </lineage>
</organism>
<dbReference type="InterPro" id="IPR028082">
    <property type="entry name" value="Peripla_BP_I"/>
</dbReference>
<dbReference type="PANTHER" id="PTHR30146">
    <property type="entry name" value="LACI-RELATED TRANSCRIPTIONAL REPRESSOR"/>
    <property type="match status" value="1"/>
</dbReference>
<evidence type="ECO:0000256" key="1">
    <source>
        <dbReference type="ARBA" id="ARBA00023015"/>
    </source>
</evidence>
<name>A0ABU0YFC1_9PROT</name>
<dbReference type="RefSeq" id="WP_379953795.1">
    <property type="nucleotide sequence ID" value="NZ_JAUYVI010000001.1"/>
</dbReference>
<dbReference type="InterPro" id="IPR046335">
    <property type="entry name" value="LacI/GalR-like_sensor"/>
</dbReference>
<keyword evidence="1" id="KW-0805">Transcription regulation</keyword>
<dbReference type="PROSITE" id="PS50932">
    <property type="entry name" value="HTH_LACI_2"/>
    <property type="match status" value="1"/>
</dbReference>
<dbReference type="Pfam" id="PF00356">
    <property type="entry name" value="LacI"/>
    <property type="match status" value="1"/>
</dbReference>
<gene>
    <name evidence="5" type="ORF">Q8A70_01970</name>
</gene>
<evidence type="ECO:0000256" key="2">
    <source>
        <dbReference type="ARBA" id="ARBA00023125"/>
    </source>
</evidence>
<protein>
    <submittedName>
        <fullName evidence="5">LacI family DNA-binding transcriptional regulator</fullName>
    </submittedName>
</protein>
<dbReference type="SUPFAM" id="SSF53822">
    <property type="entry name" value="Periplasmic binding protein-like I"/>
    <property type="match status" value="1"/>
</dbReference>
<dbReference type="Gene3D" id="1.10.260.40">
    <property type="entry name" value="lambda repressor-like DNA-binding domains"/>
    <property type="match status" value="1"/>
</dbReference>
<dbReference type="InterPro" id="IPR010982">
    <property type="entry name" value="Lambda_DNA-bd_dom_sf"/>
</dbReference>
<evidence type="ECO:0000259" key="4">
    <source>
        <dbReference type="PROSITE" id="PS50932"/>
    </source>
</evidence>
<evidence type="ECO:0000313" key="6">
    <source>
        <dbReference type="Proteomes" id="UP001230156"/>
    </source>
</evidence>